<accession>A0ABU8IWY9</accession>
<keyword evidence="2" id="KW-1185">Reference proteome</keyword>
<dbReference type="RefSeq" id="WP_336599901.1">
    <property type="nucleotide sequence ID" value="NZ_JACFYJ010000041.1"/>
</dbReference>
<name>A0ABU8IWY9_9BURK</name>
<sequence>MPHQEGAHATAAWVEAAVHDQQHDSREALANVDVDAALSQTTLDKIRLGDRLAIGIPDLSADGLTFRRVQPLQFHGRPLVQIVYLPSQGNPVAPLPDARSPG</sequence>
<comment type="caution">
    <text evidence="1">The sequence shown here is derived from an EMBL/GenBank/DDBJ whole genome shotgun (WGS) entry which is preliminary data.</text>
</comment>
<proteinExistence type="predicted"/>
<reference evidence="1 2" key="1">
    <citation type="journal article" date="2022" name="Arch. Microbiol.">
        <title>Paraburkholderia bengalensis sp. nov. isolated from roots of Oryza sativa, IR64.</title>
        <authorList>
            <person name="Nag P."/>
            <person name="Mondal N."/>
            <person name="Sarkar J."/>
            <person name="Das S."/>
        </authorList>
    </citation>
    <scope>NUCLEOTIDE SEQUENCE [LARGE SCALE GENOMIC DNA]</scope>
    <source>
        <strain evidence="1 2">IR64_4_BI</strain>
    </source>
</reference>
<protein>
    <submittedName>
        <fullName evidence="1">Uncharacterized protein</fullName>
    </submittedName>
</protein>
<gene>
    <name evidence="1" type="ORF">H3V53_22710</name>
</gene>
<dbReference type="Proteomes" id="UP001386437">
    <property type="component" value="Unassembled WGS sequence"/>
</dbReference>
<evidence type="ECO:0000313" key="1">
    <source>
        <dbReference type="EMBL" id="MEI5999915.1"/>
    </source>
</evidence>
<dbReference type="EMBL" id="JACFYJ010000041">
    <property type="protein sequence ID" value="MEI5999915.1"/>
    <property type="molecule type" value="Genomic_DNA"/>
</dbReference>
<organism evidence="1 2">
    <name type="scientific">Paraburkholderia bengalensis</name>
    <dbReference type="NCBI Taxonomy" id="2747562"/>
    <lineage>
        <taxon>Bacteria</taxon>
        <taxon>Pseudomonadati</taxon>
        <taxon>Pseudomonadota</taxon>
        <taxon>Betaproteobacteria</taxon>
        <taxon>Burkholderiales</taxon>
        <taxon>Burkholderiaceae</taxon>
        <taxon>Paraburkholderia</taxon>
    </lineage>
</organism>
<evidence type="ECO:0000313" key="2">
    <source>
        <dbReference type="Proteomes" id="UP001386437"/>
    </source>
</evidence>